<dbReference type="EMBL" id="JBHTHX010001748">
    <property type="protein sequence ID" value="MFD0889285.1"/>
    <property type="molecule type" value="Genomic_DNA"/>
</dbReference>
<proteinExistence type="predicted"/>
<dbReference type="Proteomes" id="UP001597024">
    <property type="component" value="Unassembled WGS sequence"/>
</dbReference>
<feature type="non-terminal residue" evidence="1">
    <location>
        <position position="80"/>
    </location>
</feature>
<reference evidence="2" key="1">
    <citation type="journal article" date="2019" name="Int. J. Syst. Evol. Microbiol.">
        <title>The Global Catalogue of Microorganisms (GCM) 10K type strain sequencing project: providing services to taxonomists for standard genome sequencing and annotation.</title>
        <authorList>
            <consortium name="The Broad Institute Genomics Platform"/>
            <consortium name="The Broad Institute Genome Sequencing Center for Infectious Disease"/>
            <person name="Wu L."/>
            <person name="Ma J."/>
        </authorList>
    </citation>
    <scope>NUCLEOTIDE SEQUENCE [LARGE SCALE GENOMIC DNA]</scope>
    <source>
        <strain evidence="2">CCUG 62974</strain>
    </source>
</reference>
<protein>
    <submittedName>
        <fullName evidence="1">Uncharacterized protein</fullName>
    </submittedName>
</protein>
<gene>
    <name evidence="1" type="ORF">ACFQ08_32525</name>
</gene>
<sequence>MTVVIAVLHAEDVALEFLSVLRRHAEDDVGVVIGRPGTRVTLPGGLSLRERLELLAPFVEPGGNTVALPGPEEVAGLLGG</sequence>
<organism evidence="1 2">
    <name type="scientific">Streptosporangium algeriense</name>
    <dbReference type="NCBI Taxonomy" id="1682748"/>
    <lineage>
        <taxon>Bacteria</taxon>
        <taxon>Bacillati</taxon>
        <taxon>Actinomycetota</taxon>
        <taxon>Actinomycetes</taxon>
        <taxon>Streptosporangiales</taxon>
        <taxon>Streptosporangiaceae</taxon>
        <taxon>Streptosporangium</taxon>
    </lineage>
</organism>
<accession>A0ABW3DZN9</accession>
<evidence type="ECO:0000313" key="2">
    <source>
        <dbReference type="Proteomes" id="UP001597024"/>
    </source>
</evidence>
<comment type="caution">
    <text evidence="1">The sequence shown here is derived from an EMBL/GenBank/DDBJ whole genome shotgun (WGS) entry which is preliminary data.</text>
</comment>
<keyword evidence="2" id="KW-1185">Reference proteome</keyword>
<name>A0ABW3DZN9_9ACTN</name>
<evidence type="ECO:0000313" key="1">
    <source>
        <dbReference type="EMBL" id="MFD0889285.1"/>
    </source>
</evidence>